<dbReference type="InterPro" id="IPR034193">
    <property type="entry name" value="PCSK9_ProteinaseK-like"/>
</dbReference>
<dbReference type="SUPFAM" id="SSF54897">
    <property type="entry name" value="Protease propeptides/inhibitors"/>
    <property type="match status" value="1"/>
</dbReference>
<evidence type="ECO:0000256" key="8">
    <source>
        <dbReference type="SAM" id="SignalP"/>
    </source>
</evidence>
<feature type="compositionally biased region" description="Pro residues" evidence="7">
    <location>
        <begin position="22"/>
        <end position="34"/>
    </location>
</feature>
<evidence type="ECO:0000256" key="6">
    <source>
        <dbReference type="RuleBase" id="RU003355"/>
    </source>
</evidence>
<sequence>MRPPHHLRLLPLTLLAPLTLAPAPPPTDPTPAPAAPRAALHRTAGRAVPGHYIVTLRQGTSPRALTARLGVTPDTVYQHALLGFAAPLTPGQLDAVRRSPDVRSVEEDAVLRQSSVPVRPSTPVRDSAGPAASWGLDRVDQRRLPLDGRFAVTGTGAGVTAYVVDTGIDYRHPEFGGRAREGVDLVDPNGHGSDCLTGSGHGTHVAGIIGGGEHGIARKVTLVSVRVLDCEGTTSASRFVAGLDWVAQHAGPASVLNASLNGPYSAATNASVAAVADRGVPPVVSAGNAQPSTAATDACANSPGSAPGAVVVGATDRDDRMTSFSDWGSCLRLLAPGLDIVSARAGGGTATKSGTSQAAPHVTGVAALYKAAHPDASVRTVTEWLEKQATQGVLSGLRERTPDRLLNTGGL</sequence>
<dbReference type="PRINTS" id="PR00723">
    <property type="entry name" value="SUBTILISIN"/>
</dbReference>
<dbReference type="InterPro" id="IPR015500">
    <property type="entry name" value="Peptidase_S8_subtilisin-rel"/>
</dbReference>
<evidence type="ECO:0000256" key="7">
    <source>
        <dbReference type="SAM" id="MobiDB-lite"/>
    </source>
</evidence>
<dbReference type="Gene3D" id="3.40.50.200">
    <property type="entry name" value="Peptidase S8/S53 domain"/>
    <property type="match status" value="1"/>
</dbReference>
<evidence type="ECO:0000256" key="4">
    <source>
        <dbReference type="ARBA" id="ARBA00022825"/>
    </source>
</evidence>
<dbReference type="PANTHER" id="PTHR43806:SF11">
    <property type="entry name" value="CEREVISIN-RELATED"/>
    <property type="match status" value="1"/>
</dbReference>
<dbReference type="InterPro" id="IPR037045">
    <property type="entry name" value="S8pro/Inhibitor_I9_sf"/>
</dbReference>
<feature type="domain" description="Peptidase S8/S53" evidence="9">
    <location>
        <begin position="156"/>
        <end position="392"/>
    </location>
</feature>
<dbReference type="InterPro" id="IPR010259">
    <property type="entry name" value="S8pro/Inhibitor_I9"/>
</dbReference>
<dbReference type="InterPro" id="IPR000209">
    <property type="entry name" value="Peptidase_S8/S53_dom"/>
</dbReference>
<gene>
    <name evidence="11" type="ORF">FRZ00_18345</name>
</gene>
<proteinExistence type="inferred from homology"/>
<dbReference type="GO" id="GO:0004252">
    <property type="term" value="F:serine-type endopeptidase activity"/>
    <property type="evidence" value="ECO:0007669"/>
    <property type="project" value="UniProtKB-UniRule"/>
</dbReference>
<organism evidence="11 12">
    <name type="scientific">Streptomyces mobaraensis</name>
    <name type="common">Streptoverticillium mobaraense</name>
    <dbReference type="NCBI Taxonomy" id="35621"/>
    <lineage>
        <taxon>Bacteria</taxon>
        <taxon>Bacillati</taxon>
        <taxon>Actinomycetota</taxon>
        <taxon>Actinomycetes</taxon>
        <taxon>Kitasatosporales</taxon>
        <taxon>Streptomycetaceae</taxon>
        <taxon>Streptomyces</taxon>
    </lineage>
</organism>
<feature type="region of interest" description="Disordered" evidence="7">
    <location>
        <begin position="20"/>
        <end position="39"/>
    </location>
</feature>
<feature type="active site" description="Charge relay system" evidence="5">
    <location>
        <position position="165"/>
    </location>
</feature>
<dbReference type="PROSITE" id="PS00137">
    <property type="entry name" value="SUBTILASE_HIS"/>
    <property type="match status" value="1"/>
</dbReference>
<dbReference type="EMBL" id="VOKX01000033">
    <property type="protein sequence ID" value="KAB7843303.1"/>
    <property type="molecule type" value="Genomic_DNA"/>
</dbReference>
<feature type="chain" id="PRO_5038948084" evidence="8">
    <location>
        <begin position="24"/>
        <end position="411"/>
    </location>
</feature>
<dbReference type="OrthoDB" id="9798386at2"/>
<keyword evidence="4 5" id="KW-0720">Serine protease</keyword>
<dbReference type="GO" id="GO:0005615">
    <property type="term" value="C:extracellular space"/>
    <property type="evidence" value="ECO:0007669"/>
    <property type="project" value="TreeGrafter"/>
</dbReference>
<feature type="signal peptide" evidence="8">
    <location>
        <begin position="1"/>
        <end position="23"/>
    </location>
</feature>
<dbReference type="InterPro" id="IPR050131">
    <property type="entry name" value="Peptidase_S8_subtilisin-like"/>
</dbReference>
<keyword evidence="8" id="KW-0732">Signal</keyword>
<evidence type="ECO:0000259" key="10">
    <source>
        <dbReference type="Pfam" id="PF05922"/>
    </source>
</evidence>
<keyword evidence="3 5" id="KW-0378">Hydrolase</keyword>
<evidence type="ECO:0000259" key="9">
    <source>
        <dbReference type="Pfam" id="PF00082"/>
    </source>
</evidence>
<feature type="domain" description="Inhibitor I9" evidence="10">
    <location>
        <begin position="75"/>
        <end position="112"/>
    </location>
</feature>
<dbReference type="FunFam" id="3.40.50.200:FF:000014">
    <property type="entry name" value="Proteinase K"/>
    <property type="match status" value="1"/>
</dbReference>
<evidence type="ECO:0000313" key="12">
    <source>
        <dbReference type="Proteomes" id="UP000327000"/>
    </source>
</evidence>
<evidence type="ECO:0000256" key="2">
    <source>
        <dbReference type="ARBA" id="ARBA00022670"/>
    </source>
</evidence>
<comment type="caution">
    <text evidence="11">The sequence shown here is derived from an EMBL/GenBank/DDBJ whole genome shotgun (WGS) entry which is preliminary data.</text>
</comment>
<keyword evidence="12" id="KW-1185">Reference proteome</keyword>
<dbReference type="CDD" id="cd04077">
    <property type="entry name" value="Peptidases_S8_PCSK9_ProteinaseK_like"/>
    <property type="match status" value="1"/>
</dbReference>
<evidence type="ECO:0000256" key="1">
    <source>
        <dbReference type="ARBA" id="ARBA00011073"/>
    </source>
</evidence>
<feature type="active site" description="Charge relay system" evidence="5">
    <location>
        <position position="201"/>
    </location>
</feature>
<dbReference type="PROSITE" id="PS51892">
    <property type="entry name" value="SUBTILASE"/>
    <property type="match status" value="1"/>
</dbReference>
<feature type="active site" description="Charge relay system" evidence="5">
    <location>
        <position position="356"/>
    </location>
</feature>
<reference evidence="11 12" key="1">
    <citation type="journal article" date="2019" name="Microb. Cell Fact.">
        <title>Exploring novel herbicidin analogues by transcriptional regulator overexpression and MS/MS molecular networking.</title>
        <authorList>
            <person name="Shi Y."/>
            <person name="Gu R."/>
            <person name="Li Y."/>
            <person name="Wang X."/>
            <person name="Ren W."/>
            <person name="Li X."/>
            <person name="Wang L."/>
            <person name="Xie Y."/>
            <person name="Hong B."/>
        </authorList>
    </citation>
    <scope>NUCLEOTIDE SEQUENCE [LARGE SCALE GENOMIC DNA]</scope>
    <source>
        <strain evidence="11 12">US-43</strain>
    </source>
</reference>
<dbReference type="Gene3D" id="3.30.70.80">
    <property type="entry name" value="Peptidase S8 propeptide/proteinase inhibitor I9"/>
    <property type="match status" value="1"/>
</dbReference>
<dbReference type="InterPro" id="IPR023828">
    <property type="entry name" value="Peptidase_S8_Ser-AS"/>
</dbReference>
<dbReference type="PROSITE" id="PS00138">
    <property type="entry name" value="SUBTILASE_SER"/>
    <property type="match status" value="1"/>
</dbReference>
<protein>
    <submittedName>
        <fullName evidence="11">S8 family peptidase</fullName>
    </submittedName>
</protein>
<dbReference type="Pfam" id="PF00082">
    <property type="entry name" value="Peptidase_S8"/>
    <property type="match status" value="1"/>
</dbReference>
<evidence type="ECO:0000256" key="3">
    <source>
        <dbReference type="ARBA" id="ARBA00022801"/>
    </source>
</evidence>
<evidence type="ECO:0000256" key="5">
    <source>
        <dbReference type="PROSITE-ProRule" id="PRU01240"/>
    </source>
</evidence>
<dbReference type="PANTHER" id="PTHR43806">
    <property type="entry name" value="PEPTIDASE S8"/>
    <property type="match status" value="1"/>
</dbReference>
<keyword evidence="2 5" id="KW-0645">Protease</keyword>
<dbReference type="SUPFAM" id="SSF52743">
    <property type="entry name" value="Subtilisin-like"/>
    <property type="match status" value="1"/>
</dbReference>
<comment type="similarity">
    <text evidence="1 5 6">Belongs to the peptidase S8 family.</text>
</comment>
<dbReference type="Pfam" id="PF05922">
    <property type="entry name" value="Inhibitor_I9"/>
    <property type="match status" value="1"/>
</dbReference>
<feature type="region of interest" description="Disordered" evidence="7">
    <location>
        <begin position="113"/>
        <end position="132"/>
    </location>
</feature>
<dbReference type="AlphaFoldDB" id="A0A5N5W667"/>
<evidence type="ECO:0000313" key="11">
    <source>
        <dbReference type="EMBL" id="KAB7843303.1"/>
    </source>
</evidence>
<dbReference type="InterPro" id="IPR023827">
    <property type="entry name" value="Peptidase_S8_Asp-AS"/>
</dbReference>
<name>A0A5N5W667_STRMB</name>
<dbReference type="Proteomes" id="UP000327000">
    <property type="component" value="Unassembled WGS sequence"/>
</dbReference>
<dbReference type="PROSITE" id="PS00136">
    <property type="entry name" value="SUBTILASE_ASP"/>
    <property type="match status" value="1"/>
</dbReference>
<dbReference type="InterPro" id="IPR022398">
    <property type="entry name" value="Peptidase_S8_His-AS"/>
</dbReference>
<accession>A0A5N5W667</accession>
<dbReference type="RefSeq" id="WP_152264229.1">
    <property type="nucleotide sequence ID" value="NZ_VOKX01000033.1"/>
</dbReference>
<dbReference type="GO" id="GO:0006508">
    <property type="term" value="P:proteolysis"/>
    <property type="evidence" value="ECO:0007669"/>
    <property type="project" value="UniProtKB-KW"/>
</dbReference>
<dbReference type="InterPro" id="IPR036852">
    <property type="entry name" value="Peptidase_S8/S53_dom_sf"/>
</dbReference>